<dbReference type="PANTHER" id="PTHR38465">
    <property type="entry name" value="HTH-TYPE TRANSCRIPTIONAL REGULATOR MJ1563-RELATED"/>
    <property type="match status" value="1"/>
</dbReference>
<dbReference type="SUPFAM" id="SSF46785">
    <property type="entry name" value="Winged helix' DNA-binding domain"/>
    <property type="match status" value="1"/>
</dbReference>
<accession>A0A1L3MRV9</accession>
<reference evidence="5 6" key="1">
    <citation type="journal article" date="2016" name="Sci. Rep.">
        <title>Complete genome sequence and transcriptomic analysis of a novel marine strain Bacillus weihaiensis reveals the mechanism of brown algae degradation.</title>
        <authorList>
            <person name="Zhu Y."/>
            <person name="Chen P."/>
            <person name="Bao Y."/>
            <person name="Men Y."/>
            <person name="Zeng Y."/>
            <person name="Yang J."/>
            <person name="Sun J."/>
            <person name="Sun Y."/>
        </authorList>
    </citation>
    <scope>NUCLEOTIDE SEQUENCE [LARGE SCALE GENOMIC DNA]</scope>
    <source>
        <strain evidence="5 6">Alg07</strain>
    </source>
</reference>
<evidence type="ECO:0000256" key="2">
    <source>
        <dbReference type="ARBA" id="ARBA00023125"/>
    </source>
</evidence>
<dbReference type="STRING" id="1547283.A9C19_10210"/>
<evidence type="ECO:0000313" key="5">
    <source>
        <dbReference type="EMBL" id="APH05092.1"/>
    </source>
</evidence>
<dbReference type="PANTHER" id="PTHR38465:SF1">
    <property type="entry name" value="HTH-TYPE TRANSCRIPTIONAL REGULATOR MJ1563-RELATED"/>
    <property type="match status" value="1"/>
</dbReference>
<comment type="similarity">
    <text evidence="4">Belongs to the GbsR family.</text>
</comment>
<organism evidence="5 6">
    <name type="scientific">Bacillus weihaiensis</name>
    <dbReference type="NCBI Taxonomy" id="1547283"/>
    <lineage>
        <taxon>Bacteria</taxon>
        <taxon>Bacillati</taxon>
        <taxon>Bacillota</taxon>
        <taxon>Bacilli</taxon>
        <taxon>Bacillales</taxon>
        <taxon>Bacillaceae</taxon>
        <taxon>Bacillus</taxon>
    </lineage>
</organism>
<dbReference type="AlphaFoldDB" id="A0A1L3MRV9"/>
<dbReference type="RefSeq" id="WP_072579885.1">
    <property type="nucleotide sequence ID" value="NZ_CP016020.1"/>
</dbReference>
<protein>
    <recommendedName>
        <fullName evidence="4">HTH-type transcriptional regulator</fullName>
    </recommendedName>
</protein>
<keyword evidence="3 4" id="KW-0804">Transcription</keyword>
<evidence type="ECO:0000256" key="3">
    <source>
        <dbReference type="ARBA" id="ARBA00023163"/>
    </source>
</evidence>
<dbReference type="Gene3D" id="1.10.10.10">
    <property type="entry name" value="Winged helix-like DNA-binding domain superfamily/Winged helix DNA-binding domain"/>
    <property type="match status" value="1"/>
</dbReference>
<dbReference type="InterPro" id="IPR026282">
    <property type="entry name" value="MJ1563"/>
</dbReference>
<proteinExistence type="inferred from homology"/>
<dbReference type="EMBL" id="CP016020">
    <property type="protein sequence ID" value="APH05092.1"/>
    <property type="molecule type" value="Genomic_DNA"/>
</dbReference>
<dbReference type="PIRSF" id="PIRSF006707">
    <property type="entry name" value="MJ1563"/>
    <property type="match status" value="1"/>
</dbReference>
<evidence type="ECO:0000313" key="6">
    <source>
        <dbReference type="Proteomes" id="UP000181936"/>
    </source>
</evidence>
<dbReference type="InterPro" id="IPR052362">
    <property type="entry name" value="HTH-GbsR_regulator"/>
</dbReference>
<dbReference type="InterPro" id="IPR036388">
    <property type="entry name" value="WH-like_DNA-bd_sf"/>
</dbReference>
<keyword evidence="6" id="KW-1185">Reference proteome</keyword>
<sequence>MHDKEIIEKARERVIEAISQNMNLYGVTPSVGRLWGLLYFQNQPMSLDGMKHELEMSKTSMSTSVRSLMDINMVDKVWVKGSRKDYYEVQEDWYQTFIDFMTIKWRNGVIINVSAIEKSLHELNDLLENENLSQELEMEVKSDITKLHQSLEYYDWMNRLVDKFESHEIFDFVPKKR</sequence>
<gene>
    <name evidence="5" type="ORF">A9C19_10210</name>
</gene>
<keyword evidence="2 4" id="KW-0238">DNA-binding</keyword>
<name>A0A1L3MRV9_9BACI</name>
<dbReference type="KEGG" id="bwh:A9C19_10210"/>
<dbReference type="Proteomes" id="UP000181936">
    <property type="component" value="Chromosome"/>
</dbReference>
<evidence type="ECO:0000256" key="1">
    <source>
        <dbReference type="ARBA" id="ARBA00023015"/>
    </source>
</evidence>
<dbReference type="InterPro" id="IPR036390">
    <property type="entry name" value="WH_DNA-bd_sf"/>
</dbReference>
<dbReference type="OrthoDB" id="9800374at2"/>
<dbReference type="GO" id="GO:0003677">
    <property type="term" value="F:DNA binding"/>
    <property type="evidence" value="ECO:0007669"/>
    <property type="project" value="UniProtKB-UniRule"/>
</dbReference>
<evidence type="ECO:0000256" key="4">
    <source>
        <dbReference type="PIRNR" id="PIRNR006707"/>
    </source>
</evidence>
<keyword evidence="1 4" id="KW-0805">Transcription regulation</keyword>